<keyword evidence="2" id="KW-1185">Reference proteome</keyword>
<dbReference type="EMBL" id="CM023470">
    <property type="protein sequence ID" value="KAH7978028.1"/>
    <property type="molecule type" value="Genomic_DNA"/>
</dbReference>
<comment type="caution">
    <text evidence="1">The sequence shown here is derived from an EMBL/GenBank/DDBJ whole genome shotgun (WGS) entry which is preliminary data.</text>
</comment>
<organism evidence="1 2">
    <name type="scientific">Dermacentor silvarum</name>
    <name type="common">Tick</name>
    <dbReference type="NCBI Taxonomy" id="543639"/>
    <lineage>
        <taxon>Eukaryota</taxon>
        <taxon>Metazoa</taxon>
        <taxon>Ecdysozoa</taxon>
        <taxon>Arthropoda</taxon>
        <taxon>Chelicerata</taxon>
        <taxon>Arachnida</taxon>
        <taxon>Acari</taxon>
        <taxon>Parasitiformes</taxon>
        <taxon>Ixodida</taxon>
        <taxon>Ixodoidea</taxon>
        <taxon>Ixodidae</taxon>
        <taxon>Rhipicephalinae</taxon>
        <taxon>Dermacentor</taxon>
    </lineage>
</organism>
<sequence>MAQLMGVLPAPLGASLEPQPISGSARRLHLYSTYLVPPSSCSCLEGQHKPSCITSILHTVQLISKAVQDLEGVHENLQALVGILSGLAAAVALKAIISAAASPPFCTRSSSSPRPCRISSLTHRLTSKTEWIAVLEELECCQVAIGALLIVDQYCDRDSTTVTVHLVASQEAVESTNRMSFASSSSWARRIMGFTTMTAQQIGEGYAVKMVRKIPFTTGLFLPHNFPGTHVTVSRGSSDSCWAVIVVNPIMRRAQELELAKDIVFVDSTASCDATKCTVTVVLSLSQY</sequence>
<dbReference type="Proteomes" id="UP000821865">
    <property type="component" value="Chromosome 1"/>
</dbReference>
<gene>
    <name evidence="1" type="ORF">HPB49_004255</name>
</gene>
<protein>
    <submittedName>
        <fullName evidence="1">Uncharacterized protein</fullName>
    </submittedName>
</protein>
<reference evidence="1" key="1">
    <citation type="submission" date="2020-05" db="EMBL/GenBank/DDBJ databases">
        <title>Large-scale comparative analyses of tick genomes elucidate their genetic diversity and vector capacities.</title>
        <authorList>
            <person name="Jia N."/>
            <person name="Wang J."/>
            <person name="Shi W."/>
            <person name="Du L."/>
            <person name="Sun Y."/>
            <person name="Zhan W."/>
            <person name="Jiang J."/>
            <person name="Wang Q."/>
            <person name="Zhang B."/>
            <person name="Ji P."/>
            <person name="Sakyi L.B."/>
            <person name="Cui X."/>
            <person name="Yuan T."/>
            <person name="Jiang B."/>
            <person name="Yang W."/>
            <person name="Lam T.T.-Y."/>
            <person name="Chang Q."/>
            <person name="Ding S."/>
            <person name="Wang X."/>
            <person name="Zhu J."/>
            <person name="Ruan X."/>
            <person name="Zhao L."/>
            <person name="Wei J."/>
            <person name="Que T."/>
            <person name="Du C."/>
            <person name="Cheng J."/>
            <person name="Dai P."/>
            <person name="Han X."/>
            <person name="Huang E."/>
            <person name="Gao Y."/>
            <person name="Liu J."/>
            <person name="Shao H."/>
            <person name="Ye R."/>
            <person name="Li L."/>
            <person name="Wei W."/>
            <person name="Wang X."/>
            <person name="Wang C."/>
            <person name="Yang T."/>
            <person name="Huo Q."/>
            <person name="Li W."/>
            <person name="Guo W."/>
            <person name="Chen H."/>
            <person name="Zhou L."/>
            <person name="Ni X."/>
            <person name="Tian J."/>
            <person name="Zhou Y."/>
            <person name="Sheng Y."/>
            <person name="Liu T."/>
            <person name="Pan Y."/>
            <person name="Xia L."/>
            <person name="Li J."/>
            <person name="Zhao F."/>
            <person name="Cao W."/>
        </authorList>
    </citation>
    <scope>NUCLEOTIDE SEQUENCE</scope>
    <source>
        <strain evidence="1">Dsil-2018</strain>
    </source>
</reference>
<name>A0ACB8DUS1_DERSI</name>
<accession>A0ACB8DUS1</accession>
<proteinExistence type="predicted"/>
<evidence type="ECO:0000313" key="2">
    <source>
        <dbReference type="Proteomes" id="UP000821865"/>
    </source>
</evidence>
<evidence type="ECO:0000313" key="1">
    <source>
        <dbReference type="EMBL" id="KAH7978028.1"/>
    </source>
</evidence>